<organism evidence="3 4">
    <name type="scientific">Pseudofulvibacter geojedonensis</name>
    <dbReference type="NCBI Taxonomy" id="1123758"/>
    <lineage>
        <taxon>Bacteria</taxon>
        <taxon>Pseudomonadati</taxon>
        <taxon>Bacteroidota</taxon>
        <taxon>Flavobacteriia</taxon>
        <taxon>Flavobacteriales</taxon>
        <taxon>Flavobacteriaceae</taxon>
        <taxon>Pseudofulvibacter</taxon>
    </lineage>
</organism>
<dbReference type="EMBL" id="JBHTJM010000009">
    <property type="protein sequence ID" value="MFD0964598.1"/>
    <property type="molecule type" value="Genomic_DNA"/>
</dbReference>
<keyword evidence="4" id="KW-1185">Reference proteome</keyword>
<gene>
    <name evidence="3" type="ORF">ACFQ1O_11340</name>
</gene>
<feature type="transmembrane region" description="Helical" evidence="1">
    <location>
        <begin position="81"/>
        <end position="100"/>
    </location>
</feature>
<evidence type="ECO:0000259" key="2">
    <source>
        <dbReference type="Pfam" id="PF00534"/>
    </source>
</evidence>
<dbReference type="PANTHER" id="PTHR12526">
    <property type="entry name" value="GLYCOSYLTRANSFERASE"/>
    <property type="match status" value="1"/>
</dbReference>
<keyword evidence="1" id="KW-0472">Membrane</keyword>
<dbReference type="RefSeq" id="WP_377716138.1">
    <property type="nucleotide sequence ID" value="NZ_JBHTJM010000009.1"/>
</dbReference>
<dbReference type="PANTHER" id="PTHR12526:SF622">
    <property type="entry name" value="GLYCOSYLTRANSFERASE (GROUP I)"/>
    <property type="match status" value="1"/>
</dbReference>
<proteinExistence type="predicted"/>
<sequence length="402" mass="46435">MSKNIWLINQYLCTPELNGDGHRHSFLAEEFIKNGYDVTLITSSFSHVPKRENKFKGLFKITGSNIRTLLIKGNIYKETQGVARILSWLLFCFLLFFIPTKKLPKPDVIIVSSNSLLPILNVVFFFKRKFKGVKFILEIRDVWPLSLIELGSFSTKNIFIRFLAWVEKLGYKHADHIVSLLIDVDKHVEKILKSKDFNYTWISNGYQIEDESYYQPLPERIKNKIPKDKFVVGYAGSLGIANAMEFVIDAVKDNPDVCLCILGNGNEALNLRQLAKDHNNIIFFDRIPKNQVNSFLKECDLLYFASRNLKLYELGISANKTFDYMYAERPILLSAPTKNNIVDIANCGKVIPAESIDDIRKSLVEFKKHSVRKRKELGNNGKEYLLKYFTYDKLAKIFIKTF</sequence>
<dbReference type="CDD" id="cd03794">
    <property type="entry name" value="GT4_WbuB-like"/>
    <property type="match status" value="1"/>
</dbReference>
<dbReference type="SUPFAM" id="SSF53756">
    <property type="entry name" value="UDP-Glycosyltransferase/glycogen phosphorylase"/>
    <property type="match status" value="1"/>
</dbReference>
<evidence type="ECO:0000313" key="4">
    <source>
        <dbReference type="Proteomes" id="UP001596997"/>
    </source>
</evidence>
<dbReference type="Pfam" id="PF00534">
    <property type="entry name" value="Glycos_transf_1"/>
    <property type="match status" value="1"/>
</dbReference>
<evidence type="ECO:0000256" key="1">
    <source>
        <dbReference type="SAM" id="Phobius"/>
    </source>
</evidence>
<comment type="caution">
    <text evidence="3">The sequence shown here is derived from an EMBL/GenBank/DDBJ whole genome shotgun (WGS) entry which is preliminary data.</text>
</comment>
<dbReference type="InterPro" id="IPR001296">
    <property type="entry name" value="Glyco_trans_1"/>
</dbReference>
<feature type="transmembrane region" description="Helical" evidence="1">
    <location>
        <begin position="106"/>
        <end position="126"/>
    </location>
</feature>
<evidence type="ECO:0000313" key="3">
    <source>
        <dbReference type="EMBL" id="MFD0964598.1"/>
    </source>
</evidence>
<keyword evidence="1" id="KW-1133">Transmembrane helix</keyword>
<accession>A0ABW3I4B0</accession>
<keyword evidence="1" id="KW-0812">Transmembrane</keyword>
<dbReference type="Proteomes" id="UP001596997">
    <property type="component" value="Unassembled WGS sequence"/>
</dbReference>
<reference evidence="4" key="1">
    <citation type="journal article" date="2019" name="Int. J. Syst. Evol. Microbiol.">
        <title>The Global Catalogue of Microorganisms (GCM) 10K type strain sequencing project: providing services to taxonomists for standard genome sequencing and annotation.</title>
        <authorList>
            <consortium name="The Broad Institute Genomics Platform"/>
            <consortium name="The Broad Institute Genome Sequencing Center for Infectious Disease"/>
            <person name="Wu L."/>
            <person name="Ma J."/>
        </authorList>
    </citation>
    <scope>NUCLEOTIDE SEQUENCE [LARGE SCALE GENOMIC DNA]</scope>
    <source>
        <strain evidence="4">CCUG 62114</strain>
    </source>
</reference>
<protein>
    <submittedName>
        <fullName evidence="3">Glycosyltransferase family 4 protein</fullName>
    </submittedName>
</protein>
<feature type="domain" description="Glycosyl transferase family 1" evidence="2">
    <location>
        <begin position="220"/>
        <end position="383"/>
    </location>
</feature>
<name>A0ABW3I4B0_9FLAO</name>
<dbReference type="Gene3D" id="3.40.50.2000">
    <property type="entry name" value="Glycogen Phosphorylase B"/>
    <property type="match status" value="2"/>
</dbReference>